<dbReference type="PIRSF" id="PIRSF005719">
    <property type="entry name" value="SMC"/>
    <property type="match status" value="1"/>
</dbReference>
<organism evidence="10 11">
    <name type="scientific">Zeimonas arvi</name>
    <dbReference type="NCBI Taxonomy" id="2498847"/>
    <lineage>
        <taxon>Bacteria</taxon>
        <taxon>Pseudomonadati</taxon>
        <taxon>Pseudomonadota</taxon>
        <taxon>Betaproteobacteria</taxon>
        <taxon>Burkholderiales</taxon>
        <taxon>Burkholderiaceae</taxon>
        <taxon>Zeimonas</taxon>
    </lineage>
</organism>
<comment type="function">
    <text evidence="7">Required for chromosome condensation and partitioning.</text>
</comment>
<keyword evidence="11" id="KW-1185">Reference proteome</keyword>
<comment type="domain">
    <text evidence="7">Contains large globular domains required for ATP hydrolysis at each terminus and a third globular domain forming a flexible hinge near the middle of the molecule. These domains are separated by coiled-coil structures.</text>
</comment>
<sequence>MRLKQIKLAGFKSFVDPTAFDVPSQLVGVVGPNGCGKSNIMDAVRWVLGESKASELRGESMQDVIFNGASERKPAVRASVELVFDNSLGRIGGSWGQYAELSVKRVLSRDGQSNYFINNQSVRRRDVHDMFLGTGLGPRAYAIIGQGMISRIIEARPEEVRVFLEEAAGVSKYKERRRETGNRLADTRENLTRVEDILRELNGQIERLERQAEVARQYRELEAERDRKQKLLWMLRRDDAEAERQRLAAQTAEAQARLEARVADQRSVEAEIEAVRESHYAAGDAVHAAQGTFYDANAEVSRIEAEIRLVSQTQGQLRERLDSVETQAHRAQLQQDQARADLESTRMQLDGARARSEELAEIVATAADDYPQIESRVREARARVDEARALVGQTRQSIELSSVHTRRAGESLDAARRRRDRLQDEAGALQAFDPAELEAAIEALAAAEHADRLTADQLAETEQAWSALDVQRAPAREAQREAEAKLARIEARIAALRQLQERVESQAKVQPWLARHGLEGLGRLWQKLRIDAGWESAIESVLRERVNALEVGRLETVAQLVADAPPSKVGFFTGSGAVVPPAAPAGLRPLVSVVHSGDAGVQALLADWLVGHFAADSLEDAIARRDTLPAGARFVVQAGHVVGRQSLALYAADSEQEGMLARRQELENLVRELRAQQLLVDDARTHAMRTETEASARLAALMALRDQHNRQLKQVAGLRLDLQRLEQERDRVAQSRERIDGELEELLAQIDGFEAEIAAENESFERLDLELAERQQRAEDLLRELEEAESELNRRREALRQQERDAQEAAFAVRALEASNERLEALIEQGLAMAVQAAEEREGLLSRLQQMSDDAAQQALQAALERRATAEQALSEARQRLDDLTHTLRQRDEQRLVAEREQEPLRQRVIELQLKEQAARLNQEQFAQQLAEAQVDATAEQALREGLEQTPKPSWLQGEVTRLANAIAALGPVNLAALDELAQASERKGFLDEQSKDLNEAIATLEDAIRRIDRETRELLQDTYDTVNRHFGQLFPQLFGGGEAKLILTGDEILDAGVQVMAQPPGKRNSSIHLLSGGEKALTAIALVFAMFQLNPAPFCLLDEVDAPLDDANTERYCDMVRRMSDQTQFLFITHNKIAMELAQQLIGVTMQERGVSRIVAVDLEAAHRMAEAA</sequence>
<evidence type="ECO:0000256" key="6">
    <source>
        <dbReference type="ARBA" id="ARBA00023125"/>
    </source>
</evidence>
<dbReference type="InterPro" id="IPR027417">
    <property type="entry name" value="P-loop_NTPase"/>
</dbReference>
<comment type="caution">
    <text evidence="10">The sequence shown here is derived from an EMBL/GenBank/DDBJ whole genome shotgun (WGS) entry which is preliminary data.</text>
</comment>
<dbReference type="RefSeq" id="WP_147703414.1">
    <property type="nucleotide sequence ID" value="NZ_VDUY01000002.1"/>
</dbReference>
<keyword evidence="3 7" id="KW-0547">Nucleotide-binding</keyword>
<dbReference type="CDD" id="cd03278">
    <property type="entry name" value="ABC_SMC_barmotin"/>
    <property type="match status" value="1"/>
</dbReference>
<keyword evidence="4 7" id="KW-0067">ATP-binding</keyword>
<dbReference type="FunFam" id="3.40.50.300:FF:000901">
    <property type="entry name" value="Chromosome partition protein Smc"/>
    <property type="match status" value="1"/>
</dbReference>
<dbReference type="InterPro" id="IPR024704">
    <property type="entry name" value="SMC"/>
</dbReference>
<evidence type="ECO:0000256" key="1">
    <source>
        <dbReference type="ARBA" id="ARBA00004496"/>
    </source>
</evidence>
<evidence type="ECO:0000259" key="9">
    <source>
        <dbReference type="Pfam" id="PF06470"/>
    </source>
</evidence>
<dbReference type="GO" id="GO:0016887">
    <property type="term" value="F:ATP hydrolysis activity"/>
    <property type="evidence" value="ECO:0007669"/>
    <property type="project" value="InterPro"/>
</dbReference>
<keyword evidence="6 7" id="KW-0238">DNA-binding</keyword>
<dbReference type="GO" id="GO:0005524">
    <property type="term" value="F:ATP binding"/>
    <property type="evidence" value="ECO:0007669"/>
    <property type="project" value="UniProtKB-UniRule"/>
</dbReference>
<dbReference type="GO" id="GO:0005737">
    <property type="term" value="C:cytoplasm"/>
    <property type="evidence" value="ECO:0007669"/>
    <property type="project" value="UniProtKB-SubCell"/>
</dbReference>
<dbReference type="SUPFAM" id="SSF52540">
    <property type="entry name" value="P-loop containing nucleoside triphosphate hydrolases"/>
    <property type="match status" value="1"/>
</dbReference>
<dbReference type="Proteomes" id="UP000321548">
    <property type="component" value="Unassembled WGS sequence"/>
</dbReference>
<name>A0A5C8P0P9_9BURK</name>
<dbReference type="OrthoDB" id="9808768at2"/>
<feature type="binding site" evidence="7">
    <location>
        <begin position="32"/>
        <end position="39"/>
    </location>
    <ligand>
        <name>ATP</name>
        <dbReference type="ChEBI" id="CHEBI:30616"/>
    </ligand>
</feature>
<keyword evidence="2 7" id="KW-0963">Cytoplasm</keyword>
<dbReference type="Pfam" id="PF02463">
    <property type="entry name" value="SMC_N"/>
    <property type="match status" value="1"/>
</dbReference>
<dbReference type="HAMAP" id="MF_01894">
    <property type="entry name" value="Smc_prok"/>
    <property type="match status" value="1"/>
</dbReference>
<feature type="coiled-coil region" evidence="7">
    <location>
        <begin position="981"/>
        <end position="1022"/>
    </location>
</feature>
<dbReference type="AlphaFoldDB" id="A0A5C8P0P9"/>
<dbReference type="SUPFAM" id="SSF75553">
    <property type="entry name" value="Smc hinge domain"/>
    <property type="match status" value="1"/>
</dbReference>
<keyword evidence="5 7" id="KW-0175">Coiled coil</keyword>
<evidence type="ECO:0000313" key="11">
    <source>
        <dbReference type="Proteomes" id="UP000321548"/>
    </source>
</evidence>
<evidence type="ECO:0000256" key="2">
    <source>
        <dbReference type="ARBA" id="ARBA00022490"/>
    </source>
</evidence>
<comment type="similarity">
    <text evidence="7">Belongs to the SMC family.</text>
</comment>
<feature type="coiled-coil region" evidence="7">
    <location>
        <begin position="708"/>
        <end position="829"/>
    </location>
</feature>
<evidence type="ECO:0000313" key="10">
    <source>
        <dbReference type="EMBL" id="TXL67165.1"/>
    </source>
</evidence>
<dbReference type="NCBIfam" id="TIGR02168">
    <property type="entry name" value="SMC_prok_B"/>
    <property type="match status" value="1"/>
</dbReference>
<feature type="domain" description="RecF/RecN/SMC N-terminal" evidence="8">
    <location>
        <begin position="3"/>
        <end position="1157"/>
    </location>
</feature>
<proteinExistence type="inferred from homology"/>
<accession>A0A5C8P0P9</accession>
<evidence type="ECO:0000256" key="4">
    <source>
        <dbReference type="ARBA" id="ARBA00022840"/>
    </source>
</evidence>
<dbReference type="InterPro" id="IPR011890">
    <property type="entry name" value="SMC_prok"/>
</dbReference>
<protein>
    <recommendedName>
        <fullName evidence="7">Chromosome partition protein Smc</fullName>
    </recommendedName>
</protein>
<dbReference type="GO" id="GO:0003677">
    <property type="term" value="F:DNA binding"/>
    <property type="evidence" value="ECO:0007669"/>
    <property type="project" value="UniProtKB-UniRule"/>
</dbReference>
<dbReference type="InterPro" id="IPR003395">
    <property type="entry name" value="RecF/RecN/SMC_N"/>
</dbReference>
<feature type="domain" description="SMC hinge" evidence="9">
    <location>
        <begin position="521"/>
        <end position="623"/>
    </location>
</feature>
<dbReference type="Gene3D" id="3.40.50.300">
    <property type="entry name" value="P-loop containing nucleotide triphosphate hydrolases"/>
    <property type="match status" value="2"/>
</dbReference>
<dbReference type="EMBL" id="VDUY01000002">
    <property type="protein sequence ID" value="TXL67165.1"/>
    <property type="molecule type" value="Genomic_DNA"/>
</dbReference>
<reference evidence="10 11" key="1">
    <citation type="submission" date="2019-06" db="EMBL/GenBank/DDBJ databases">
        <title>Quisquiliibacterium sp. nov., isolated from a maize field.</title>
        <authorList>
            <person name="Lin S.-Y."/>
            <person name="Tsai C.-F."/>
            <person name="Young C.-C."/>
        </authorList>
    </citation>
    <scope>NUCLEOTIDE SEQUENCE [LARGE SCALE GENOMIC DNA]</scope>
    <source>
        <strain evidence="10 11">CC-CFT501</strain>
    </source>
</reference>
<evidence type="ECO:0000256" key="7">
    <source>
        <dbReference type="HAMAP-Rule" id="MF_01894"/>
    </source>
</evidence>
<comment type="subunit">
    <text evidence="7">Homodimer.</text>
</comment>
<feature type="coiled-coil region" evidence="7">
    <location>
        <begin position="479"/>
        <end position="506"/>
    </location>
</feature>
<dbReference type="PANTHER" id="PTHR43977">
    <property type="entry name" value="STRUCTURAL MAINTENANCE OF CHROMOSOMES PROTEIN 3"/>
    <property type="match status" value="1"/>
</dbReference>
<comment type="subcellular location">
    <subcellularLocation>
        <location evidence="1 7">Cytoplasm</location>
    </subcellularLocation>
</comment>
<evidence type="ECO:0000259" key="8">
    <source>
        <dbReference type="Pfam" id="PF02463"/>
    </source>
</evidence>
<dbReference type="Pfam" id="PF06470">
    <property type="entry name" value="SMC_hinge"/>
    <property type="match status" value="1"/>
</dbReference>
<dbReference type="InterPro" id="IPR010935">
    <property type="entry name" value="SMC_hinge"/>
</dbReference>
<dbReference type="GO" id="GO:0007062">
    <property type="term" value="P:sister chromatid cohesion"/>
    <property type="evidence" value="ECO:0007669"/>
    <property type="project" value="InterPro"/>
</dbReference>
<evidence type="ECO:0000256" key="5">
    <source>
        <dbReference type="ARBA" id="ARBA00023054"/>
    </source>
</evidence>
<feature type="coiled-coil region" evidence="7">
    <location>
        <begin position="170"/>
        <end position="257"/>
    </location>
</feature>
<dbReference type="GO" id="GO:0007059">
    <property type="term" value="P:chromosome segregation"/>
    <property type="evidence" value="ECO:0007669"/>
    <property type="project" value="UniProtKB-UniRule"/>
</dbReference>
<dbReference type="GO" id="GO:0030261">
    <property type="term" value="P:chromosome condensation"/>
    <property type="evidence" value="ECO:0007669"/>
    <property type="project" value="InterPro"/>
</dbReference>
<feature type="coiled-coil region" evidence="7">
    <location>
        <begin position="321"/>
        <end position="432"/>
    </location>
</feature>
<feature type="coiled-coil region" evidence="7">
    <location>
        <begin position="860"/>
        <end position="894"/>
    </location>
</feature>
<dbReference type="Gene3D" id="1.10.287.1490">
    <property type="match status" value="1"/>
</dbReference>
<gene>
    <name evidence="7 10" type="primary">smc</name>
    <name evidence="10" type="ORF">FHP08_06005</name>
</gene>
<dbReference type="GO" id="GO:0006260">
    <property type="term" value="P:DNA replication"/>
    <property type="evidence" value="ECO:0007669"/>
    <property type="project" value="UniProtKB-UniRule"/>
</dbReference>
<dbReference type="InterPro" id="IPR036277">
    <property type="entry name" value="SMC_hinge_sf"/>
</dbReference>
<evidence type="ECO:0000256" key="3">
    <source>
        <dbReference type="ARBA" id="ARBA00022741"/>
    </source>
</evidence>
<dbReference type="GO" id="GO:0005694">
    <property type="term" value="C:chromosome"/>
    <property type="evidence" value="ECO:0007669"/>
    <property type="project" value="InterPro"/>
</dbReference>